<sequence length="235" mass="24549">MAHRLLVFGASGAIGSAIVIAAAERGWHTVAVARTQPTVTGPGVTALTHDPFAEELAGSDLAAAGPFDAVCWAQGANVNDSIRTVDLARHEEVYRANCGYILVTLQGLLQAELLTAPAKLCVISSIWQTIARQNKLTYGMTKAALQGLVLSLAADLGAEGHLVNAVLPGALDTPMTRKNLTAEQIGVLESATLFGRLSTLEDVASAVLYLCSPENTGITGQFVAADLGFSRVRIL</sequence>
<dbReference type="InterPro" id="IPR036291">
    <property type="entry name" value="NAD(P)-bd_dom_sf"/>
</dbReference>
<protein>
    <submittedName>
        <fullName evidence="3">SDR family NAD(P)-dependent oxidoreductase</fullName>
        <ecNumber evidence="3">1.1.1.-</ecNumber>
    </submittedName>
</protein>
<dbReference type="InterPro" id="IPR051122">
    <property type="entry name" value="SDR_DHRS6-like"/>
</dbReference>
<dbReference type="InterPro" id="IPR020904">
    <property type="entry name" value="Sc_DH/Rdtase_CS"/>
</dbReference>
<dbReference type="InterPro" id="IPR002347">
    <property type="entry name" value="SDR_fam"/>
</dbReference>
<organism evidence="3 4">
    <name type="scientific">Terriglobus aquaticus</name>
    <dbReference type="NCBI Taxonomy" id="940139"/>
    <lineage>
        <taxon>Bacteria</taxon>
        <taxon>Pseudomonadati</taxon>
        <taxon>Acidobacteriota</taxon>
        <taxon>Terriglobia</taxon>
        <taxon>Terriglobales</taxon>
        <taxon>Acidobacteriaceae</taxon>
        <taxon>Terriglobus</taxon>
    </lineage>
</organism>
<accession>A0ABW9KLQ4</accession>
<dbReference type="CDD" id="cd05233">
    <property type="entry name" value="SDR_c"/>
    <property type="match status" value="1"/>
</dbReference>
<dbReference type="EC" id="1.1.1.-" evidence="3"/>
<dbReference type="PANTHER" id="PTHR43477">
    <property type="entry name" value="DIHYDROANTICAPSIN 7-DEHYDROGENASE"/>
    <property type="match status" value="1"/>
</dbReference>
<name>A0ABW9KLQ4_9BACT</name>
<dbReference type="EMBL" id="JBJYXY010000001">
    <property type="protein sequence ID" value="MFN2975504.1"/>
    <property type="molecule type" value="Genomic_DNA"/>
</dbReference>
<dbReference type="Proteomes" id="UP001634747">
    <property type="component" value="Unassembled WGS sequence"/>
</dbReference>
<proteinExistence type="inferred from homology"/>
<dbReference type="GO" id="GO:0016491">
    <property type="term" value="F:oxidoreductase activity"/>
    <property type="evidence" value="ECO:0007669"/>
    <property type="project" value="UniProtKB-KW"/>
</dbReference>
<evidence type="ECO:0000313" key="4">
    <source>
        <dbReference type="Proteomes" id="UP001634747"/>
    </source>
</evidence>
<keyword evidence="4" id="KW-1185">Reference proteome</keyword>
<dbReference type="PRINTS" id="PR00081">
    <property type="entry name" value="GDHRDH"/>
</dbReference>
<evidence type="ECO:0000256" key="2">
    <source>
        <dbReference type="ARBA" id="ARBA00023002"/>
    </source>
</evidence>
<evidence type="ECO:0000256" key="1">
    <source>
        <dbReference type="ARBA" id="ARBA00006484"/>
    </source>
</evidence>
<dbReference type="Pfam" id="PF13561">
    <property type="entry name" value="adh_short_C2"/>
    <property type="match status" value="1"/>
</dbReference>
<gene>
    <name evidence="3" type="ORF">ACK2TP_06995</name>
</gene>
<keyword evidence="2 3" id="KW-0560">Oxidoreductase</keyword>
<dbReference type="Gene3D" id="3.40.50.720">
    <property type="entry name" value="NAD(P)-binding Rossmann-like Domain"/>
    <property type="match status" value="1"/>
</dbReference>
<dbReference type="SUPFAM" id="SSF51735">
    <property type="entry name" value="NAD(P)-binding Rossmann-fold domains"/>
    <property type="match status" value="1"/>
</dbReference>
<dbReference type="PROSITE" id="PS00061">
    <property type="entry name" value="ADH_SHORT"/>
    <property type="match status" value="1"/>
</dbReference>
<dbReference type="PANTHER" id="PTHR43477:SF1">
    <property type="entry name" value="DIHYDROANTICAPSIN 7-DEHYDROGENASE"/>
    <property type="match status" value="1"/>
</dbReference>
<comment type="caution">
    <text evidence="3">The sequence shown here is derived from an EMBL/GenBank/DDBJ whole genome shotgun (WGS) entry which is preliminary data.</text>
</comment>
<evidence type="ECO:0000313" key="3">
    <source>
        <dbReference type="EMBL" id="MFN2975504.1"/>
    </source>
</evidence>
<comment type="similarity">
    <text evidence="1">Belongs to the short-chain dehydrogenases/reductases (SDR) family.</text>
</comment>
<dbReference type="RefSeq" id="WP_263412972.1">
    <property type="nucleotide sequence ID" value="NZ_BAABBH010000001.1"/>
</dbReference>
<reference evidence="3 4" key="1">
    <citation type="submission" date="2024-12" db="EMBL/GenBank/DDBJ databases">
        <authorList>
            <person name="Lee Y."/>
        </authorList>
    </citation>
    <scope>NUCLEOTIDE SEQUENCE [LARGE SCALE GENOMIC DNA]</scope>
    <source>
        <strain evidence="3 4">03SUJ4</strain>
    </source>
</reference>